<evidence type="ECO:0000256" key="2">
    <source>
        <dbReference type="ARBA" id="ARBA00006604"/>
    </source>
</evidence>
<evidence type="ECO:0000256" key="5">
    <source>
        <dbReference type="ARBA" id="ARBA00022432"/>
    </source>
</evidence>
<organism evidence="10 11">
    <name type="scientific">Dermatophagoides pteronyssinus</name>
    <name type="common">European house dust mite</name>
    <dbReference type="NCBI Taxonomy" id="6956"/>
    <lineage>
        <taxon>Eukaryota</taxon>
        <taxon>Metazoa</taxon>
        <taxon>Ecdysozoa</taxon>
        <taxon>Arthropoda</taxon>
        <taxon>Chelicerata</taxon>
        <taxon>Arachnida</taxon>
        <taxon>Acari</taxon>
        <taxon>Acariformes</taxon>
        <taxon>Sarcoptiformes</taxon>
        <taxon>Astigmata</taxon>
        <taxon>Psoroptidia</taxon>
        <taxon>Analgoidea</taxon>
        <taxon>Pyroglyphidae</taxon>
        <taxon>Dermatophagoidinae</taxon>
        <taxon>Dermatophagoides</taxon>
    </lineage>
</organism>
<dbReference type="GO" id="GO:0006094">
    <property type="term" value="P:gluconeogenesis"/>
    <property type="evidence" value="ECO:0007669"/>
    <property type="project" value="UniProtKB-KW"/>
</dbReference>
<dbReference type="EC" id="5.3.1.9" evidence="3 9"/>
<sequence length="587" mass="67200">MKKKMENKSNTQLLMLGPKGLIESGQRTTSISDNCLTKDPAFQKLKHYYDEIASKMVMNDLFNNDTKRFDKFHLKLSTPYYGFLLFDYSKNLIDETIMKRLFELAKNRNVESMRDRMFAGEKINFTENRSVLHIALRNRSNRPIMVNGQDVMPDVNRVLNKMQEFSQQIIDGVWTGYSGKKITDIVNIGIGGSDLGPVMVTEALKHYQKGPNVHFVSNIDGTHLHETLKKLNTETTLFIIASKTFTTQETITNAESARDWFLKQANNKSFVAKHFVALSTNKTKVIEFGIDPNSMFEFWDWVGGRYSLWSAIGLSICLFIGFDQFRQLLDGAHFIDEHFRQAPLAQNLPVIMALLGVWYINFFDAETQAILPYDQYLHRFAAYFQQGDMESNGKYVTRSGQTVNYRTGPIVWGEPGTNGQHAFYQLIHQGTRLIPCDFIAPVKTLNPIRGGLHHTILLANYLAQTEALMRGKTREQAEQELRDQGKNDEDIGKILPHKIFEGNRPTNSFLLDFISPFNLGALIACYEHKIFVQGIIWDINSYDQWGVELGKQLAKTIEKELQSKDMITKHDCSTNALINMIKNINNK</sequence>
<evidence type="ECO:0000256" key="3">
    <source>
        <dbReference type="ARBA" id="ARBA00011952"/>
    </source>
</evidence>
<comment type="similarity">
    <text evidence="2 9">Belongs to the GPI family.</text>
</comment>
<dbReference type="RefSeq" id="XP_027205114.1">
    <property type="nucleotide sequence ID" value="XM_027349313.1"/>
</dbReference>
<dbReference type="UniPathway" id="UPA00109">
    <property type="reaction ID" value="UER00181"/>
</dbReference>
<dbReference type="KEGG" id="dpte:113798738"/>
<dbReference type="PROSITE" id="PS00765">
    <property type="entry name" value="P_GLUCOSE_ISOMERASE_1"/>
    <property type="match status" value="1"/>
</dbReference>
<dbReference type="GO" id="GO:0097367">
    <property type="term" value="F:carbohydrate derivative binding"/>
    <property type="evidence" value="ECO:0007669"/>
    <property type="project" value="InterPro"/>
</dbReference>
<dbReference type="InterPro" id="IPR023096">
    <property type="entry name" value="G6P_Isomerase_C"/>
</dbReference>
<keyword evidence="10" id="KW-1185">Reference proteome</keyword>
<evidence type="ECO:0000256" key="8">
    <source>
        <dbReference type="ARBA" id="ARBA00029321"/>
    </source>
</evidence>
<dbReference type="FunFam" id="1.10.1390.10:FF:000001">
    <property type="entry name" value="Glucose-6-phosphate isomerase"/>
    <property type="match status" value="1"/>
</dbReference>
<dbReference type="FunCoup" id="A0A6P6YJP3">
    <property type="interactions" value="1065"/>
</dbReference>
<evidence type="ECO:0000256" key="7">
    <source>
        <dbReference type="ARBA" id="ARBA00023235"/>
    </source>
</evidence>
<dbReference type="PANTHER" id="PTHR11469:SF1">
    <property type="entry name" value="GLUCOSE-6-PHOSPHATE ISOMERASE"/>
    <property type="match status" value="1"/>
</dbReference>
<dbReference type="InParanoid" id="A0A6P6YJP3"/>
<accession>A0A6P6YJP3</accession>
<comment type="catalytic activity">
    <reaction evidence="8 9">
        <text>alpha-D-glucose 6-phosphate = beta-D-fructose 6-phosphate</text>
        <dbReference type="Rhea" id="RHEA:11816"/>
        <dbReference type="ChEBI" id="CHEBI:57634"/>
        <dbReference type="ChEBI" id="CHEBI:58225"/>
        <dbReference type="EC" id="5.3.1.9"/>
    </reaction>
</comment>
<keyword evidence="6 9" id="KW-0324">Glycolysis</keyword>
<dbReference type="PRINTS" id="PR00662">
    <property type="entry name" value="G6PISOMERASE"/>
</dbReference>
<dbReference type="OrthoDB" id="5831190at2759"/>
<evidence type="ECO:0000256" key="9">
    <source>
        <dbReference type="RuleBase" id="RU000612"/>
    </source>
</evidence>
<protein>
    <recommendedName>
        <fullName evidence="4 9">Glucose-6-phosphate isomerase</fullName>
        <ecNumber evidence="3 9">5.3.1.9</ecNumber>
    </recommendedName>
</protein>
<dbReference type="Proteomes" id="UP000515146">
    <property type="component" value="Unplaced"/>
</dbReference>
<dbReference type="FunFam" id="3.40.50.10490:FF:000004">
    <property type="entry name" value="Glucose-6-phosphate isomerase"/>
    <property type="match status" value="1"/>
</dbReference>
<dbReference type="GO" id="GO:0051156">
    <property type="term" value="P:glucose 6-phosphate metabolic process"/>
    <property type="evidence" value="ECO:0007669"/>
    <property type="project" value="TreeGrafter"/>
</dbReference>
<dbReference type="InterPro" id="IPR035482">
    <property type="entry name" value="SIS_PGI_2"/>
</dbReference>
<dbReference type="InterPro" id="IPR046348">
    <property type="entry name" value="SIS_dom_sf"/>
</dbReference>
<name>A0A6P6YJP3_DERPT</name>
<dbReference type="Pfam" id="PF00342">
    <property type="entry name" value="PGI"/>
    <property type="match status" value="1"/>
</dbReference>
<dbReference type="PROSITE" id="PS51463">
    <property type="entry name" value="P_GLUCOSE_ISOMERASE_3"/>
    <property type="match status" value="1"/>
</dbReference>
<dbReference type="PROSITE" id="PS00174">
    <property type="entry name" value="P_GLUCOSE_ISOMERASE_2"/>
    <property type="match status" value="1"/>
</dbReference>
<gene>
    <name evidence="11" type="primary">LOC113798738</name>
</gene>
<evidence type="ECO:0000256" key="6">
    <source>
        <dbReference type="ARBA" id="ARBA00023152"/>
    </source>
</evidence>
<dbReference type="CDD" id="cd05016">
    <property type="entry name" value="SIS_PGI_2"/>
    <property type="match status" value="1"/>
</dbReference>
<dbReference type="CDD" id="cd05015">
    <property type="entry name" value="SIS_PGI_1"/>
    <property type="match status" value="1"/>
</dbReference>
<dbReference type="GO" id="GO:0004347">
    <property type="term" value="F:glucose-6-phosphate isomerase activity"/>
    <property type="evidence" value="ECO:0007669"/>
    <property type="project" value="UniProtKB-EC"/>
</dbReference>
<dbReference type="GO" id="GO:0048029">
    <property type="term" value="F:monosaccharide binding"/>
    <property type="evidence" value="ECO:0007669"/>
    <property type="project" value="TreeGrafter"/>
</dbReference>
<evidence type="ECO:0000256" key="1">
    <source>
        <dbReference type="ARBA" id="ARBA00004926"/>
    </source>
</evidence>
<dbReference type="InterPro" id="IPR018189">
    <property type="entry name" value="Phosphoglucose_isomerase_CS"/>
</dbReference>
<dbReference type="SUPFAM" id="SSF53697">
    <property type="entry name" value="SIS domain"/>
    <property type="match status" value="1"/>
</dbReference>
<reference evidence="11" key="1">
    <citation type="submission" date="2025-08" db="UniProtKB">
        <authorList>
            <consortium name="RefSeq"/>
        </authorList>
    </citation>
    <scope>IDENTIFICATION</scope>
    <source>
        <strain evidence="11">Airmid</strain>
    </source>
</reference>
<evidence type="ECO:0000313" key="11">
    <source>
        <dbReference type="RefSeq" id="XP_027205114.1"/>
    </source>
</evidence>
<dbReference type="InterPro" id="IPR001672">
    <property type="entry name" value="G6P_Isomerase"/>
</dbReference>
<evidence type="ECO:0000313" key="10">
    <source>
        <dbReference type="Proteomes" id="UP000515146"/>
    </source>
</evidence>
<dbReference type="GO" id="GO:0005829">
    <property type="term" value="C:cytosol"/>
    <property type="evidence" value="ECO:0007669"/>
    <property type="project" value="TreeGrafter"/>
</dbReference>
<dbReference type="HAMAP" id="MF_00473">
    <property type="entry name" value="G6P_isomerase"/>
    <property type="match status" value="1"/>
</dbReference>
<evidence type="ECO:0000256" key="4">
    <source>
        <dbReference type="ARBA" id="ARBA00018388"/>
    </source>
</evidence>
<comment type="pathway">
    <text evidence="1 9">Carbohydrate degradation; glycolysis; D-glyceraldehyde 3-phosphate and glycerone phosphate from D-glucose: step 2/4.</text>
</comment>
<dbReference type="OMA" id="DWYRQLW"/>
<proteinExistence type="inferred from homology"/>
<dbReference type="Gene3D" id="3.40.50.10490">
    <property type="entry name" value="Glucose-6-phosphate isomerase like protein, domain 1"/>
    <property type="match status" value="2"/>
</dbReference>
<keyword evidence="5 9" id="KW-0312">Gluconeogenesis</keyword>
<dbReference type="NCBIfam" id="NF001211">
    <property type="entry name" value="PRK00179.1"/>
    <property type="match status" value="1"/>
</dbReference>
<dbReference type="AlphaFoldDB" id="A0A6P6YJP3"/>
<dbReference type="CTD" id="35886"/>
<dbReference type="Gene3D" id="1.10.1390.10">
    <property type="match status" value="1"/>
</dbReference>
<dbReference type="GO" id="GO:0006096">
    <property type="term" value="P:glycolytic process"/>
    <property type="evidence" value="ECO:0007669"/>
    <property type="project" value="UniProtKB-UniPathway"/>
</dbReference>
<dbReference type="PANTHER" id="PTHR11469">
    <property type="entry name" value="GLUCOSE-6-PHOSPHATE ISOMERASE"/>
    <property type="match status" value="1"/>
</dbReference>
<dbReference type="InterPro" id="IPR035476">
    <property type="entry name" value="SIS_PGI_1"/>
</dbReference>
<keyword evidence="7 9" id="KW-0413">Isomerase</keyword>